<protein>
    <submittedName>
        <fullName evidence="1">Uncharacterized protein</fullName>
    </submittedName>
</protein>
<dbReference type="EMBL" id="MDGK01000003">
    <property type="protein sequence ID" value="OIN13653.1"/>
    <property type="molecule type" value="Genomic_DNA"/>
</dbReference>
<evidence type="ECO:0000313" key="3">
    <source>
        <dbReference type="Proteomes" id="UP000181686"/>
    </source>
</evidence>
<name>A0A1H0K3H2_9PSED</name>
<proteinExistence type="predicted"/>
<organism evidence="1 3">
    <name type="scientific">Pseudomonas extremorientalis</name>
    <dbReference type="NCBI Taxonomy" id="169669"/>
    <lineage>
        <taxon>Bacteria</taxon>
        <taxon>Pseudomonadati</taxon>
        <taxon>Pseudomonadota</taxon>
        <taxon>Gammaproteobacteria</taxon>
        <taxon>Pseudomonadales</taxon>
        <taxon>Pseudomonadaceae</taxon>
        <taxon>Pseudomonas</taxon>
    </lineage>
</organism>
<evidence type="ECO:0000313" key="2">
    <source>
        <dbReference type="EMBL" id="SDO50251.1"/>
    </source>
</evidence>
<dbReference type="Proteomes" id="UP000182654">
    <property type="component" value="Chromosome I"/>
</dbReference>
<dbReference type="EMBL" id="LT629708">
    <property type="protein sequence ID" value="SDO50251.1"/>
    <property type="molecule type" value="Genomic_DNA"/>
</dbReference>
<sequence length="175" mass="19300">MAITLNVSYPPLSKQTDAYTIKNPQQVTNAFTITEASEAADTLKLGDQEKISQLKEFLKDYDMTSISTDELKKVGRRLYDDGMISQRAFGMFISGDGASDANGRQTNTHVKFNAIALFNEKLEDTRAFFKSEPMVAMQDGAMDHLQGMVSANQAVGALAYFIKSTSNDLSINEYA</sequence>
<reference evidence="2 4" key="2">
    <citation type="submission" date="2016-10" db="EMBL/GenBank/DDBJ databases">
        <authorList>
            <person name="Varghese N."/>
            <person name="Submissions S."/>
        </authorList>
    </citation>
    <scope>NUCLEOTIDE SEQUENCE [LARGE SCALE GENOMIC DNA]</scope>
    <source>
        <strain evidence="2 4">BS2774</strain>
    </source>
</reference>
<dbReference type="Proteomes" id="UP000181686">
    <property type="component" value="Unassembled WGS sequence"/>
</dbReference>
<evidence type="ECO:0000313" key="1">
    <source>
        <dbReference type="EMBL" id="OIN13653.1"/>
    </source>
</evidence>
<dbReference type="RefSeq" id="WP_071487954.1">
    <property type="nucleotide sequence ID" value="NZ_CP117459.1"/>
</dbReference>
<gene>
    <name evidence="1" type="ORF">BFN10_00440</name>
    <name evidence="2" type="ORF">SAMN04490184_0719</name>
</gene>
<keyword evidence="4" id="KW-1185">Reference proteome</keyword>
<evidence type="ECO:0000313" key="4">
    <source>
        <dbReference type="Proteomes" id="UP000182654"/>
    </source>
</evidence>
<dbReference type="AlphaFoldDB" id="A0A1H0K3H2"/>
<reference evidence="1 3" key="1">
    <citation type="submission" date="2016-08" db="EMBL/GenBank/DDBJ databases">
        <title>Draft genome sequence of the type strain of Pseudomonas extremorientalis LMG 19695T isolated from drinking water reservoir.</title>
        <authorList>
            <person name="Tambong J.T."/>
        </authorList>
    </citation>
    <scope>NUCLEOTIDE SEQUENCE [LARGE SCALE GENOMIC DNA]</scope>
    <source>
        <strain evidence="1 3">LMG 19695</strain>
    </source>
</reference>
<accession>A0A1H0K3H2</accession>